<feature type="compositionally biased region" description="Polar residues" evidence="1">
    <location>
        <begin position="221"/>
        <end position="239"/>
    </location>
</feature>
<feature type="compositionally biased region" description="Low complexity" evidence="1">
    <location>
        <begin position="207"/>
        <end position="220"/>
    </location>
</feature>
<dbReference type="InterPro" id="IPR039884">
    <property type="entry name" value="R3HC1/R3HCL"/>
</dbReference>
<evidence type="ECO:0000313" key="3">
    <source>
        <dbReference type="Proteomes" id="UP001164746"/>
    </source>
</evidence>
<feature type="region of interest" description="Disordered" evidence="1">
    <location>
        <begin position="673"/>
        <end position="720"/>
    </location>
</feature>
<feature type="compositionally biased region" description="Basic and acidic residues" evidence="1">
    <location>
        <begin position="362"/>
        <end position="380"/>
    </location>
</feature>
<feature type="compositionally biased region" description="Basic and acidic residues" evidence="1">
    <location>
        <begin position="708"/>
        <end position="720"/>
    </location>
</feature>
<dbReference type="InterPro" id="IPR012677">
    <property type="entry name" value="Nucleotide-bd_a/b_plait_sf"/>
</dbReference>
<evidence type="ECO:0000256" key="1">
    <source>
        <dbReference type="SAM" id="MobiDB-lite"/>
    </source>
</evidence>
<dbReference type="PANTHER" id="PTHR21678">
    <property type="entry name" value="GROWTH INHIBITION AND DIFFERENTIATION RELATED PROTEIN 88"/>
    <property type="match status" value="1"/>
</dbReference>
<dbReference type="PANTHER" id="PTHR21678:SF0">
    <property type="entry name" value="C3H1-TYPE DOMAIN-CONTAINING PROTEIN"/>
    <property type="match status" value="1"/>
</dbReference>
<dbReference type="EMBL" id="CP111023">
    <property type="protein sequence ID" value="WAR22005.1"/>
    <property type="molecule type" value="Genomic_DNA"/>
</dbReference>
<feature type="compositionally biased region" description="Basic and acidic residues" evidence="1">
    <location>
        <begin position="122"/>
        <end position="139"/>
    </location>
</feature>
<feature type="compositionally biased region" description="Polar residues" evidence="1">
    <location>
        <begin position="265"/>
        <end position="281"/>
    </location>
</feature>
<evidence type="ECO:0000313" key="2">
    <source>
        <dbReference type="EMBL" id="WAR22005.1"/>
    </source>
</evidence>
<gene>
    <name evidence="2" type="ORF">MAR_015979</name>
</gene>
<feature type="compositionally biased region" description="Basic and acidic residues" evidence="1">
    <location>
        <begin position="181"/>
        <end position="196"/>
    </location>
</feature>
<reference evidence="2" key="1">
    <citation type="submission" date="2022-11" db="EMBL/GenBank/DDBJ databases">
        <title>Centuries of genome instability and evolution in soft-shell clam transmissible cancer (bioRxiv).</title>
        <authorList>
            <person name="Hart S.F.M."/>
            <person name="Yonemitsu M.A."/>
            <person name="Giersch R.M."/>
            <person name="Beal B.F."/>
            <person name="Arriagada G."/>
            <person name="Davis B.W."/>
            <person name="Ostrander E.A."/>
            <person name="Goff S.P."/>
            <person name="Metzger M.J."/>
        </authorList>
    </citation>
    <scope>NUCLEOTIDE SEQUENCE</scope>
    <source>
        <strain evidence="2">MELC-2E11</strain>
        <tissue evidence="2">Siphon/mantle</tissue>
    </source>
</reference>
<accession>A0ABY7FIU2</accession>
<protein>
    <submittedName>
        <fullName evidence="2">R3HCL-like protein</fullName>
    </submittedName>
</protein>
<feature type="compositionally biased region" description="Polar residues" evidence="1">
    <location>
        <begin position="680"/>
        <end position="698"/>
    </location>
</feature>
<feature type="region of interest" description="Disordered" evidence="1">
    <location>
        <begin position="1"/>
        <end position="446"/>
    </location>
</feature>
<feature type="compositionally biased region" description="Basic and acidic residues" evidence="1">
    <location>
        <begin position="768"/>
        <end position="782"/>
    </location>
</feature>
<keyword evidence="3" id="KW-1185">Reference proteome</keyword>
<feature type="compositionally biased region" description="Acidic residues" evidence="1">
    <location>
        <begin position="381"/>
        <end position="390"/>
    </location>
</feature>
<feature type="compositionally biased region" description="Basic and acidic residues" evidence="1">
    <location>
        <begin position="46"/>
        <end position="57"/>
    </location>
</feature>
<dbReference type="Gene3D" id="3.30.70.330">
    <property type="match status" value="1"/>
</dbReference>
<name>A0ABY7FIU2_MYAAR</name>
<feature type="compositionally biased region" description="Basic residues" evidence="1">
    <location>
        <begin position="742"/>
        <end position="767"/>
    </location>
</feature>
<feature type="region of interest" description="Disordered" evidence="1">
    <location>
        <begin position="947"/>
        <end position="972"/>
    </location>
</feature>
<proteinExistence type="predicted"/>
<organism evidence="2 3">
    <name type="scientific">Mya arenaria</name>
    <name type="common">Soft-shell clam</name>
    <dbReference type="NCBI Taxonomy" id="6604"/>
    <lineage>
        <taxon>Eukaryota</taxon>
        <taxon>Metazoa</taxon>
        <taxon>Spiralia</taxon>
        <taxon>Lophotrochozoa</taxon>
        <taxon>Mollusca</taxon>
        <taxon>Bivalvia</taxon>
        <taxon>Autobranchia</taxon>
        <taxon>Heteroconchia</taxon>
        <taxon>Euheterodonta</taxon>
        <taxon>Imparidentia</taxon>
        <taxon>Neoheterodontei</taxon>
        <taxon>Myida</taxon>
        <taxon>Myoidea</taxon>
        <taxon>Myidae</taxon>
        <taxon>Mya</taxon>
    </lineage>
</organism>
<sequence length="988" mass="110489">MKGRGRAKFRDNPDRPGGSPAGREGYNSGDNERRDSPVNWQSDTNRWQHDRYTDNKADNSSPGQQDWKQGSGAENNGGKYEYGHDTGRWSQDNDCGRMGSPYGDSFGNPDSPGLRTGSPVLDHQKWDDSPRFSALERGRNSTGIVDQAGGNKDGGIGRGRLSAGERGRNSPVIAGQAGEKSAGRGRPERSRNKRPDVQVYVPRARRQQPQEQQGQQCHQQAPSTTRDQTPNHPTQNKQPYESPVHDMKSSPSLKSHSHEHAARDSGSSTLSDGHNNFPSLKSHSHGHTTRDSVSSSLSDDHNNSQSQGLSSKSSCQSTERSGKSYSDSHDMPLMTEKKTSTIQKKKEMERYVPRAKLQGIAEPKDDLINDREAKRLKGEENIEEIMDDVENNVTSTATSKESTESETDTVTGDNLFRERVEHTVGFGDCTDKGEESQEGDIESISDDKCHLVDGQTLGASEEDNTLDKAGEHFENENNINLDRERTECHRQFEDMQASFDKDAKKNIDGDENILQNENSDVKEMVIDTTTYQELEGMDYTGNNDDDIVEANGDAIHNQLVTDEFDNGAIDTKGDCVKEATVMETDRDEETSIDYGAGSRTSIPDIDVDKELDCVESNTICIEKTEDFPSSFELGAMSEPIQIKNKSYTNNSQNDVVVVRERTHEEESAIKDRLENETRSQDFQSLESTSANEFNQSANLDEPIGNESVNKHENSKQIEKGALDQCQQTICENSESEDTSVQKPKKIKKASKVDKKKTKTVKILKKTKMKPDSKTGQKNKDQEQNIDSGQKPVTAGAAVERVVELAGEEDEEEDSWDAKFDDDGECLDPEALEELTRTVGEVQIEKSKTINYLDYQPRDKADFDVSNYNHVIEIYDFPAEFVTRDLITAFQSFMSRGFDLKWVDDTHALGIFSSSIAEFLKPYKPRPETTASAARRLVAGALGLATNVSKEKREKERQQLKEAKEKRRQARTNREQIWEFGKCAMDEES</sequence>
<feature type="compositionally biased region" description="Low complexity" evidence="1">
    <location>
        <begin position="304"/>
        <end position="317"/>
    </location>
</feature>
<dbReference type="Proteomes" id="UP001164746">
    <property type="component" value="Chromosome 12"/>
</dbReference>
<feature type="region of interest" description="Disordered" evidence="1">
    <location>
        <begin position="732"/>
        <end position="794"/>
    </location>
</feature>
<feature type="compositionally biased region" description="Basic and acidic residues" evidence="1">
    <location>
        <begin position="948"/>
        <end position="964"/>
    </location>
</feature>
<feature type="compositionally biased region" description="Basic and acidic residues" evidence="1">
    <location>
        <begin position="320"/>
        <end position="352"/>
    </location>
</feature>
<feature type="compositionally biased region" description="Polar residues" evidence="1">
    <location>
        <begin position="58"/>
        <end position="74"/>
    </location>
</feature>